<dbReference type="InterPro" id="IPR036034">
    <property type="entry name" value="PDZ_sf"/>
</dbReference>
<dbReference type="InterPro" id="IPR007583">
    <property type="entry name" value="GRASP55_65"/>
</dbReference>
<evidence type="ECO:0000313" key="8">
    <source>
        <dbReference type="Proteomes" id="UP000000267"/>
    </source>
</evidence>
<feature type="domain" description="PDZ GRASP-type" evidence="6">
    <location>
        <begin position="74"/>
        <end position="187"/>
    </location>
</feature>
<dbReference type="GO" id="GO:0044877">
    <property type="term" value="F:protein-containing complex binding"/>
    <property type="evidence" value="ECO:0007669"/>
    <property type="project" value="EnsemblFungi"/>
</dbReference>
<protein>
    <recommendedName>
        <fullName evidence="6">PDZ GRASP-type domain-containing protein</fullName>
    </recommendedName>
</protein>
<dbReference type="Pfam" id="PF04495">
    <property type="entry name" value="GRASP55_65"/>
    <property type="match status" value="1"/>
</dbReference>
<name>A7TFE7_VANPO</name>
<keyword evidence="3" id="KW-0333">Golgi apparatus</keyword>
<keyword evidence="4" id="KW-0472">Membrane</keyword>
<accession>A7TFE7</accession>
<comment type="subcellular location">
    <subcellularLocation>
        <location evidence="1">Golgi apparatus membrane</location>
    </subcellularLocation>
</comment>
<dbReference type="eggNOG" id="KOG3834">
    <property type="taxonomic scope" value="Eukaryota"/>
</dbReference>
<dbReference type="PANTHER" id="PTHR12893:SF0">
    <property type="entry name" value="GRASP65"/>
    <property type="match status" value="1"/>
</dbReference>
<dbReference type="GO" id="GO:0007030">
    <property type="term" value="P:Golgi organization"/>
    <property type="evidence" value="ECO:0007669"/>
    <property type="project" value="TreeGrafter"/>
</dbReference>
<sequence>MFRIAKNLVKTLEQSVQDFSLSQSSDQLDAFFQSIPPNLLLAQFQQHQNQNGNEQECNNEVDYSIRKNYNDTVSGLRIVYVDETQLQLQSYFDYIVGINDDPLPFISNQHGYVYPDYNKIASLFNEKCNDYIKLNVWSAKGGVFRDVYMSVPQKDPSNLEDVSLEKQENNVSHQFQPLGFKVQWSPLIASTFTYHILNLNINQGPAQLSGLIPDEDYIIGCQDGLLATGGETLLQDIVRSRANHDLVLYVYNKVEDCVRPITVNIGGDGRLGCNVGYGFLHRIPTVTKNQQNQNQHEQQHQQHQQPAVPEIPPQSESAFTPKNLNSAPPITHKKKTKQQQSGTSTMGSYFDEGKDVSAVISSDSSIPPPPVKN</sequence>
<dbReference type="HOGENOM" id="CLU_742267_0_0_1"/>
<feature type="compositionally biased region" description="Low complexity" evidence="5">
    <location>
        <begin position="289"/>
        <end position="305"/>
    </location>
</feature>
<evidence type="ECO:0000256" key="2">
    <source>
        <dbReference type="ARBA" id="ARBA00022737"/>
    </source>
</evidence>
<dbReference type="PANTHER" id="PTHR12893">
    <property type="entry name" value="GOLGI REASSEMBLY STACKING PROTEIN GRASP"/>
    <property type="match status" value="1"/>
</dbReference>
<feature type="domain" description="PDZ GRASP-type" evidence="6">
    <location>
        <begin position="192"/>
        <end position="280"/>
    </location>
</feature>
<dbReference type="GO" id="GO:0106103">
    <property type="term" value="C:COPII vesicles tethering complex"/>
    <property type="evidence" value="ECO:0007669"/>
    <property type="project" value="EnsemblFungi"/>
</dbReference>
<dbReference type="GO" id="GO:0000139">
    <property type="term" value="C:Golgi membrane"/>
    <property type="evidence" value="ECO:0007669"/>
    <property type="project" value="UniProtKB-SubCell"/>
</dbReference>
<dbReference type="PhylomeDB" id="A7TFE7"/>
<dbReference type="InterPro" id="IPR024958">
    <property type="entry name" value="GRASP_PDZ"/>
</dbReference>
<gene>
    <name evidence="7" type="ORF">Kpol_2002p31</name>
</gene>
<dbReference type="Gene3D" id="2.30.42.10">
    <property type="match status" value="2"/>
</dbReference>
<dbReference type="InParanoid" id="A7TFE7"/>
<dbReference type="RefSeq" id="XP_001646819.1">
    <property type="nucleotide sequence ID" value="XM_001646769.1"/>
</dbReference>
<keyword evidence="8" id="KW-1185">Reference proteome</keyword>
<feature type="region of interest" description="Disordered" evidence="5">
    <location>
        <begin position="288"/>
        <end position="373"/>
    </location>
</feature>
<feature type="compositionally biased region" description="Polar residues" evidence="5">
    <location>
        <begin position="314"/>
        <end position="328"/>
    </location>
</feature>
<dbReference type="PROSITE" id="PS51865">
    <property type="entry name" value="PDZ_GRASP"/>
    <property type="match status" value="2"/>
</dbReference>
<feature type="compositionally biased region" description="Low complexity" evidence="5">
    <location>
        <begin position="356"/>
        <end position="365"/>
    </location>
</feature>
<dbReference type="GO" id="GO:0009267">
    <property type="term" value="P:cellular response to starvation"/>
    <property type="evidence" value="ECO:0007669"/>
    <property type="project" value="EnsemblFungi"/>
</dbReference>
<dbReference type="KEGG" id="vpo:Kpol_2002p31"/>
<evidence type="ECO:0000259" key="6">
    <source>
        <dbReference type="PROSITE" id="PS51865"/>
    </source>
</evidence>
<evidence type="ECO:0000256" key="3">
    <source>
        <dbReference type="ARBA" id="ARBA00023034"/>
    </source>
</evidence>
<evidence type="ECO:0000256" key="5">
    <source>
        <dbReference type="SAM" id="MobiDB-lite"/>
    </source>
</evidence>
<dbReference type="OrthoDB" id="3318at2759"/>
<dbReference type="FunCoup" id="A7TFE7">
    <property type="interactions" value="125"/>
</dbReference>
<proteinExistence type="predicted"/>
<dbReference type="FunFam" id="2.30.42.10:FF:000183">
    <property type="entry name" value="Golgi reassembly-stacking protein 2"/>
    <property type="match status" value="1"/>
</dbReference>
<evidence type="ECO:0000256" key="4">
    <source>
        <dbReference type="ARBA" id="ARBA00023136"/>
    </source>
</evidence>
<dbReference type="EMBL" id="DS480383">
    <property type="protein sequence ID" value="EDO18961.1"/>
    <property type="molecule type" value="Genomic_DNA"/>
</dbReference>
<keyword evidence="2" id="KW-0677">Repeat</keyword>
<dbReference type="STRING" id="436907.A7TFE7"/>
<feature type="compositionally biased region" description="Low complexity" evidence="5">
    <location>
        <begin position="338"/>
        <end position="348"/>
    </location>
</feature>
<dbReference type="AlphaFoldDB" id="A7TFE7"/>
<dbReference type="OMA" id="SSTQHIW"/>
<organism evidence="8">
    <name type="scientific">Vanderwaltozyma polyspora (strain ATCC 22028 / DSM 70294 / BCRC 21397 / CBS 2163 / NBRC 10782 / NRRL Y-8283 / UCD 57-17)</name>
    <name type="common">Kluyveromyces polysporus</name>
    <dbReference type="NCBI Taxonomy" id="436907"/>
    <lineage>
        <taxon>Eukaryota</taxon>
        <taxon>Fungi</taxon>
        <taxon>Dikarya</taxon>
        <taxon>Ascomycota</taxon>
        <taxon>Saccharomycotina</taxon>
        <taxon>Saccharomycetes</taxon>
        <taxon>Saccharomycetales</taxon>
        <taxon>Saccharomycetaceae</taxon>
        <taxon>Vanderwaltozyma</taxon>
    </lineage>
</organism>
<dbReference type="GeneID" id="5547284"/>
<reference evidence="7 8" key="1">
    <citation type="journal article" date="2007" name="Proc. Natl. Acad. Sci. U.S.A.">
        <title>Independent sorting-out of thousands of duplicated gene pairs in two yeast species descended from a whole-genome duplication.</title>
        <authorList>
            <person name="Scannell D.R."/>
            <person name="Frank A.C."/>
            <person name="Conant G.C."/>
            <person name="Byrne K.P."/>
            <person name="Woolfit M."/>
            <person name="Wolfe K.H."/>
        </authorList>
    </citation>
    <scope>NUCLEOTIDE SEQUENCE [LARGE SCALE GENOMIC DNA]</scope>
    <source>
        <strain evidence="8">ATCC 22028 / DSM 70294 / BCRC 21397 / CBS 2163 / NBRC 10782 / NRRL Y-8283 / UCD 57-17</strain>
    </source>
</reference>
<dbReference type="GO" id="GO:0009306">
    <property type="term" value="P:protein secretion"/>
    <property type="evidence" value="ECO:0007669"/>
    <property type="project" value="EnsemblFungi"/>
</dbReference>
<dbReference type="Proteomes" id="UP000000267">
    <property type="component" value="Unassembled WGS sequence"/>
</dbReference>
<evidence type="ECO:0000256" key="1">
    <source>
        <dbReference type="ARBA" id="ARBA00004394"/>
    </source>
</evidence>
<evidence type="ECO:0000313" key="7">
    <source>
        <dbReference type="EMBL" id="EDO18961.1"/>
    </source>
</evidence>
<dbReference type="GO" id="GO:0006888">
    <property type="term" value="P:endoplasmic reticulum to Golgi vesicle-mediated transport"/>
    <property type="evidence" value="ECO:0007669"/>
    <property type="project" value="EnsemblFungi"/>
</dbReference>